<evidence type="ECO:0000256" key="1">
    <source>
        <dbReference type="ARBA" id="ARBA00005964"/>
    </source>
</evidence>
<protein>
    <recommendedName>
        <fullName evidence="3">Carboxylic ester hydrolase</fullName>
        <ecNumber evidence="3">3.1.1.-</ecNumber>
    </recommendedName>
</protein>
<proteinExistence type="inferred from homology"/>
<evidence type="ECO:0000313" key="6">
    <source>
        <dbReference type="Proteomes" id="UP000481288"/>
    </source>
</evidence>
<dbReference type="Proteomes" id="UP000481288">
    <property type="component" value="Unassembled WGS sequence"/>
</dbReference>
<gene>
    <name evidence="5" type="primary">LIP3_1</name>
    <name evidence="5" type="ORF">LCER1_G009085</name>
</gene>
<feature type="chain" id="PRO_5029036873" description="Carboxylic ester hydrolase" evidence="3">
    <location>
        <begin position="23"/>
        <end position="547"/>
    </location>
</feature>
<dbReference type="Gene3D" id="3.40.50.1820">
    <property type="entry name" value="alpha/beta hydrolase"/>
    <property type="match status" value="1"/>
</dbReference>
<dbReference type="OrthoDB" id="408631at2759"/>
<dbReference type="GO" id="GO:0052689">
    <property type="term" value="F:carboxylic ester hydrolase activity"/>
    <property type="evidence" value="ECO:0007669"/>
    <property type="project" value="TreeGrafter"/>
</dbReference>
<organism evidence="5 6">
    <name type="scientific">Lachnellula cervina</name>
    <dbReference type="NCBI Taxonomy" id="1316786"/>
    <lineage>
        <taxon>Eukaryota</taxon>
        <taxon>Fungi</taxon>
        <taxon>Dikarya</taxon>
        <taxon>Ascomycota</taxon>
        <taxon>Pezizomycotina</taxon>
        <taxon>Leotiomycetes</taxon>
        <taxon>Helotiales</taxon>
        <taxon>Lachnaceae</taxon>
        <taxon>Lachnellula</taxon>
    </lineage>
</organism>
<keyword evidence="2 3" id="KW-0378">Hydrolase</keyword>
<dbReference type="EC" id="3.1.1.-" evidence="3"/>
<reference evidence="5 6" key="1">
    <citation type="submission" date="2018-05" db="EMBL/GenBank/DDBJ databases">
        <title>Whole genome sequencing for identification of molecular markers to develop diagnostic detection tools for the regulated plant pathogen Lachnellula willkommii.</title>
        <authorList>
            <person name="Giroux E."/>
            <person name="Bilodeau G."/>
        </authorList>
    </citation>
    <scope>NUCLEOTIDE SEQUENCE [LARGE SCALE GENOMIC DNA]</scope>
    <source>
        <strain evidence="5 6">CBS 625.97</strain>
    </source>
</reference>
<dbReference type="PANTHER" id="PTHR43918">
    <property type="entry name" value="ACETYLCHOLINESTERASE"/>
    <property type="match status" value="1"/>
</dbReference>
<dbReference type="InterPro" id="IPR019826">
    <property type="entry name" value="Carboxylesterase_B_AS"/>
</dbReference>
<evidence type="ECO:0000256" key="2">
    <source>
        <dbReference type="ARBA" id="ARBA00022801"/>
    </source>
</evidence>
<keyword evidence="3" id="KW-0732">Signal</keyword>
<dbReference type="EMBL" id="QGMG01000397">
    <property type="protein sequence ID" value="TVY53922.1"/>
    <property type="molecule type" value="Genomic_DNA"/>
</dbReference>
<dbReference type="InterPro" id="IPR019819">
    <property type="entry name" value="Carboxylesterase_B_CS"/>
</dbReference>
<sequence>MPLTSYLIRLVVVLVVVSRVTPAPLSPSSSDGRPIVDLEYSQYQGIGLSFRVNQYLGMRYAAPPLGDLRFRAPVDPLKTSGVQNATSFQAICLATDTTLPSTTQSEDCLFVNVWGPASATSKSKLPVWVYITGGGYTANSNANYNGSTVVANSGQNIVMVNFAYRVGSYGFLASEKVRANGDLNVGLLDQRMAFKWVQQYIEHFGGDPSHVVIHGASAGAGSVALHLTAYGGRDDGLFVGGIGESVFFPAQPQVSELEWQFSRYVNDTGCAGSPDELMCLRSKDLTVLQEANVATPFPGRPAAPRFYWTPTIDGDFIQDYPYRLIEQGRFVKVPIIFGDDTDEGTYFATNASTPADVASFFQNNYPRLTSTDTDAINAQYPLLAPLPEHAAYFPSAAAAYGETTFTCVGNYISQTFATMNDPYKVWNYRVNILQPDDVAAGLGVPHTSETPAIFGLGNVNDDVSSSYSNVNAEIIPVVMDYFISFIRDLSPNRYKFASAPHWESFGDGIDGGRRLKLQTNATVMEKIPQDQVKRCEFWRGLALTMEQ</sequence>
<dbReference type="InterPro" id="IPR002018">
    <property type="entry name" value="CarbesteraseB"/>
</dbReference>
<name>A0A7D8UYY5_9HELO</name>
<feature type="signal peptide" evidence="3">
    <location>
        <begin position="1"/>
        <end position="22"/>
    </location>
</feature>
<dbReference type="SUPFAM" id="SSF53474">
    <property type="entry name" value="alpha/beta-Hydrolases"/>
    <property type="match status" value="1"/>
</dbReference>
<feature type="domain" description="Carboxylesterase type B" evidence="4">
    <location>
        <begin position="34"/>
        <end position="538"/>
    </location>
</feature>
<dbReference type="AlphaFoldDB" id="A0A7D8UYY5"/>
<dbReference type="InterPro" id="IPR029058">
    <property type="entry name" value="AB_hydrolase_fold"/>
</dbReference>
<comment type="caution">
    <text evidence="5">The sequence shown here is derived from an EMBL/GenBank/DDBJ whole genome shotgun (WGS) entry which is preliminary data.</text>
</comment>
<comment type="similarity">
    <text evidence="1 3">Belongs to the type-B carboxylesterase/lipase family.</text>
</comment>
<dbReference type="PROSITE" id="PS00941">
    <property type="entry name" value="CARBOXYLESTERASE_B_2"/>
    <property type="match status" value="1"/>
</dbReference>
<dbReference type="PANTHER" id="PTHR43918:SF4">
    <property type="entry name" value="CARBOXYLIC ESTER HYDROLASE"/>
    <property type="match status" value="1"/>
</dbReference>
<evidence type="ECO:0000259" key="4">
    <source>
        <dbReference type="Pfam" id="PF00135"/>
    </source>
</evidence>
<evidence type="ECO:0000313" key="5">
    <source>
        <dbReference type="EMBL" id="TVY53922.1"/>
    </source>
</evidence>
<dbReference type="PROSITE" id="PS00122">
    <property type="entry name" value="CARBOXYLESTERASE_B_1"/>
    <property type="match status" value="1"/>
</dbReference>
<dbReference type="Pfam" id="PF00135">
    <property type="entry name" value="COesterase"/>
    <property type="match status" value="1"/>
</dbReference>
<keyword evidence="6" id="KW-1185">Reference proteome</keyword>
<evidence type="ECO:0000256" key="3">
    <source>
        <dbReference type="RuleBase" id="RU361235"/>
    </source>
</evidence>
<accession>A0A7D8UYY5</accession>
<dbReference type="InterPro" id="IPR050654">
    <property type="entry name" value="AChE-related_enzymes"/>
</dbReference>